<dbReference type="Gene3D" id="1.20.1560.10">
    <property type="entry name" value="ABC transporter type 1, transmembrane domain"/>
    <property type="match status" value="1"/>
</dbReference>
<evidence type="ECO:0000313" key="12">
    <source>
        <dbReference type="EMBL" id="XBX74634.1"/>
    </source>
</evidence>
<evidence type="ECO:0000259" key="10">
    <source>
        <dbReference type="PROSITE" id="PS50893"/>
    </source>
</evidence>
<dbReference type="SUPFAM" id="SSF52540">
    <property type="entry name" value="P-loop containing nucleoside triphosphate hydrolases"/>
    <property type="match status" value="1"/>
</dbReference>
<dbReference type="EMBL" id="CP158367">
    <property type="protein sequence ID" value="XBX74634.1"/>
    <property type="molecule type" value="Genomic_DNA"/>
</dbReference>
<dbReference type="Pfam" id="PF00005">
    <property type="entry name" value="ABC_tran"/>
    <property type="match status" value="1"/>
</dbReference>
<evidence type="ECO:0000256" key="4">
    <source>
        <dbReference type="ARBA" id="ARBA00022692"/>
    </source>
</evidence>
<dbReference type="PROSITE" id="PS00211">
    <property type="entry name" value="ABC_TRANSPORTER_1"/>
    <property type="match status" value="1"/>
</dbReference>
<dbReference type="PANTHER" id="PTHR43394:SF1">
    <property type="entry name" value="ATP-BINDING CASSETTE SUB-FAMILY B MEMBER 10, MITOCHONDRIAL"/>
    <property type="match status" value="1"/>
</dbReference>
<dbReference type="InterPro" id="IPR011527">
    <property type="entry name" value="ABC1_TM_dom"/>
</dbReference>
<dbReference type="GO" id="GO:0005524">
    <property type="term" value="F:ATP binding"/>
    <property type="evidence" value="ECO:0007669"/>
    <property type="project" value="UniProtKB-KW"/>
</dbReference>
<dbReference type="AlphaFoldDB" id="A0AAU7VKP9"/>
<keyword evidence="3" id="KW-1003">Cell membrane</keyword>
<dbReference type="CDD" id="cd18548">
    <property type="entry name" value="ABC_6TM_Tm287_like"/>
    <property type="match status" value="1"/>
</dbReference>
<feature type="domain" description="ABC transporter" evidence="10">
    <location>
        <begin position="331"/>
        <end position="566"/>
    </location>
</feature>
<feature type="transmembrane region" description="Helical" evidence="9">
    <location>
        <begin position="12"/>
        <end position="32"/>
    </location>
</feature>
<keyword evidence="5" id="KW-0547">Nucleotide-binding</keyword>
<sequence length="574" mass="63938">MLKILNFLMPHRFVICLIILLTFIQTLTQLYLPGLMADIVDNGIVNGDIPYILNIGFLMILVTLGGTISAICASYLASKTAINFSKNLRSAVFTKVQSFSLKEYDKFGAASLITRTTNDITQIQMAVLMMLRMMFTAPLMMFGGIIMALTRDPKLSLVIFLVMPIVILTITVLAKKGLPLFKAVQTKLDKLNLVMRENLTGIRVIRAFNRINHEKERFDSANSDLTATAIKVNKLMALAMPLLTLLLNLTAVLTIWFGSLRIDSGSMQVGDLMAFLQYIMFIMFSLMMVSMMFVMLPRATVSAGRVNEILETIPKIKDPKTEKNTYSKKGLEFKDVTFNYPGAEKPAIENISFSAKPGEVTAIIGSTGSGKSTLANLILRFYDTSNGQILINGLDIKDINQQSLRKKIGYVPQQALLFSGNIWDNIRYGKKDASEKEVRDAAQIAQALEFITDMEKGFDSEINQGGINLSGGQKQRISIARALVRKPDIYIFDDSFSALDYKTDSKLQIALKEEIQHSTVIIITQRVNTIKNANRIIVLDQGKVAGTGTHQQLMENSEVYQQIVFSQLSKEEIA</sequence>
<proteinExistence type="predicted"/>
<evidence type="ECO:0000256" key="8">
    <source>
        <dbReference type="ARBA" id="ARBA00023136"/>
    </source>
</evidence>
<feature type="transmembrane region" description="Helical" evidence="9">
    <location>
        <begin position="278"/>
        <end position="296"/>
    </location>
</feature>
<comment type="subcellular location">
    <subcellularLocation>
        <location evidence="1">Cell membrane</location>
        <topology evidence="1">Multi-pass membrane protein</topology>
    </subcellularLocation>
</comment>
<keyword evidence="7 9" id="KW-1133">Transmembrane helix</keyword>
<feature type="transmembrane region" description="Helical" evidence="9">
    <location>
        <begin position="235"/>
        <end position="258"/>
    </location>
</feature>
<dbReference type="PANTHER" id="PTHR43394">
    <property type="entry name" value="ATP-DEPENDENT PERMEASE MDL1, MITOCHONDRIAL"/>
    <property type="match status" value="1"/>
</dbReference>
<dbReference type="InterPro" id="IPR036640">
    <property type="entry name" value="ABC1_TM_sf"/>
</dbReference>
<feature type="domain" description="ABC transmembrane type-1" evidence="11">
    <location>
        <begin position="17"/>
        <end position="298"/>
    </location>
</feature>
<organism evidence="12">
    <name type="scientific">Proteinivorax tanatarense</name>
    <dbReference type="NCBI Taxonomy" id="1260629"/>
    <lineage>
        <taxon>Bacteria</taxon>
        <taxon>Bacillati</taxon>
        <taxon>Bacillota</taxon>
        <taxon>Clostridia</taxon>
        <taxon>Eubacteriales</taxon>
        <taxon>Proteinivoracaceae</taxon>
        <taxon>Proteinivorax</taxon>
    </lineage>
</organism>
<keyword evidence="2" id="KW-0813">Transport</keyword>
<evidence type="ECO:0000256" key="2">
    <source>
        <dbReference type="ARBA" id="ARBA00022448"/>
    </source>
</evidence>
<evidence type="ECO:0000256" key="6">
    <source>
        <dbReference type="ARBA" id="ARBA00022840"/>
    </source>
</evidence>
<keyword evidence="4 9" id="KW-0812">Transmembrane</keyword>
<evidence type="ECO:0000256" key="1">
    <source>
        <dbReference type="ARBA" id="ARBA00004651"/>
    </source>
</evidence>
<reference evidence="12" key="2">
    <citation type="submission" date="2024-06" db="EMBL/GenBank/DDBJ databases">
        <authorList>
            <person name="Petrova K.O."/>
            <person name="Toshchakov S.V."/>
            <person name="Boltjanskaja Y.V."/>
            <person name="Kevbrin V."/>
        </authorList>
    </citation>
    <scope>NUCLEOTIDE SEQUENCE</scope>
    <source>
        <strain evidence="12">Z-910T</strain>
    </source>
</reference>
<dbReference type="RefSeq" id="WP_350343386.1">
    <property type="nucleotide sequence ID" value="NZ_CP158367.1"/>
</dbReference>
<keyword evidence="8 9" id="KW-0472">Membrane</keyword>
<dbReference type="InterPro" id="IPR039421">
    <property type="entry name" value="Type_1_exporter"/>
</dbReference>
<dbReference type="Pfam" id="PF00664">
    <property type="entry name" value="ABC_membrane"/>
    <property type="match status" value="1"/>
</dbReference>
<dbReference type="GO" id="GO:0005886">
    <property type="term" value="C:plasma membrane"/>
    <property type="evidence" value="ECO:0007669"/>
    <property type="project" value="UniProtKB-SubCell"/>
</dbReference>
<dbReference type="GO" id="GO:0016887">
    <property type="term" value="F:ATP hydrolysis activity"/>
    <property type="evidence" value="ECO:0007669"/>
    <property type="project" value="InterPro"/>
</dbReference>
<dbReference type="InterPro" id="IPR003593">
    <property type="entry name" value="AAA+_ATPase"/>
</dbReference>
<evidence type="ECO:0000256" key="3">
    <source>
        <dbReference type="ARBA" id="ARBA00022475"/>
    </source>
</evidence>
<evidence type="ECO:0000259" key="11">
    <source>
        <dbReference type="PROSITE" id="PS50929"/>
    </source>
</evidence>
<keyword evidence="6 12" id="KW-0067">ATP-binding</keyword>
<reference evidence="12" key="1">
    <citation type="journal article" date="2013" name="Extremophiles">
        <title>Proteinivorax tanatarense gen. nov., sp. nov., an anaerobic, haloalkaliphilic, proteolytic bacterium isolated from a decaying algal bloom, and proposal of Proteinivoraceae fam. nov.</title>
        <authorList>
            <person name="Kevbrin V."/>
            <person name="Boltyanskaya Y."/>
            <person name="Zhilina T."/>
            <person name="Kolganova T."/>
            <person name="Lavrentjeva E."/>
            <person name="Kuznetsov B."/>
        </authorList>
    </citation>
    <scope>NUCLEOTIDE SEQUENCE</scope>
    <source>
        <strain evidence="12">Z-910T</strain>
    </source>
</reference>
<dbReference type="InterPro" id="IPR003439">
    <property type="entry name" value="ABC_transporter-like_ATP-bd"/>
</dbReference>
<accession>A0AAU7VKP9</accession>
<feature type="transmembrane region" description="Helical" evidence="9">
    <location>
        <begin position="125"/>
        <end position="149"/>
    </location>
</feature>
<dbReference type="PROSITE" id="PS50929">
    <property type="entry name" value="ABC_TM1F"/>
    <property type="match status" value="1"/>
</dbReference>
<evidence type="ECO:0000256" key="7">
    <source>
        <dbReference type="ARBA" id="ARBA00022989"/>
    </source>
</evidence>
<feature type="transmembrane region" description="Helical" evidence="9">
    <location>
        <begin position="155"/>
        <end position="174"/>
    </location>
</feature>
<evidence type="ECO:0000256" key="9">
    <source>
        <dbReference type="SAM" id="Phobius"/>
    </source>
</evidence>
<dbReference type="Gene3D" id="3.40.50.300">
    <property type="entry name" value="P-loop containing nucleotide triphosphate hydrolases"/>
    <property type="match status" value="1"/>
</dbReference>
<protein>
    <submittedName>
        <fullName evidence="12">ABC transporter ATP-binding protein</fullName>
    </submittedName>
</protein>
<name>A0AAU7VKP9_9FIRM</name>
<dbReference type="SUPFAM" id="SSF90123">
    <property type="entry name" value="ABC transporter transmembrane region"/>
    <property type="match status" value="1"/>
</dbReference>
<gene>
    <name evidence="12" type="ORF">PRVXT_002685</name>
</gene>
<evidence type="ECO:0000256" key="5">
    <source>
        <dbReference type="ARBA" id="ARBA00022741"/>
    </source>
</evidence>
<feature type="transmembrane region" description="Helical" evidence="9">
    <location>
        <begin position="52"/>
        <end position="77"/>
    </location>
</feature>
<dbReference type="InterPro" id="IPR017871">
    <property type="entry name" value="ABC_transporter-like_CS"/>
</dbReference>
<dbReference type="SMART" id="SM00382">
    <property type="entry name" value="AAA"/>
    <property type="match status" value="1"/>
</dbReference>
<dbReference type="FunFam" id="3.40.50.300:FF:000854">
    <property type="entry name" value="Multidrug ABC transporter ATP-binding protein"/>
    <property type="match status" value="1"/>
</dbReference>
<dbReference type="InterPro" id="IPR027417">
    <property type="entry name" value="P-loop_NTPase"/>
</dbReference>
<dbReference type="GO" id="GO:0015421">
    <property type="term" value="F:ABC-type oligopeptide transporter activity"/>
    <property type="evidence" value="ECO:0007669"/>
    <property type="project" value="TreeGrafter"/>
</dbReference>
<dbReference type="FunFam" id="1.20.1560.10:FF:000040">
    <property type="entry name" value="Multidrug ABC transporter ATP-binding protein"/>
    <property type="match status" value="1"/>
</dbReference>
<dbReference type="PROSITE" id="PS50893">
    <property type="entry name" value="ABC_TRANSPORTER_2"/>
    <property type="match status" value="1"/>
</dbReference>